<dbReference type="Proteomes" id="UP000028547">
    <property type="component" value="Unassembled WGS sequence"/>
</dbReference>
<dbReference type="RefSeq" id="WP_043408749.1">
    <property type="nucleotide sequence ID" value="NZ_JPMI01000291.1"/>
</dbReference>
<comment type="caution">
    <text evidence="2">The sequence shown here is derived from an EMBL/GenBank/DDBJ whole genome shotgun (WGS) entry which is preliminary data.</text>
</comment>
<evidence type="ECO:0000313" key="2">
    <source>
        <dbReference type="EMBL" id="KFA88485.1"/>
    </source>
</evidence>
<reference evidence="2 3" key="1">
    <citation type="submission" date="2014-07" db="EMBL/GenBank/DDBJ databases">
        <title>Draft Genome Sequence of Gephyronic Acid Producer, Cystobacter violaceus Strain Cb vi76.</title>
        <authorList>
            <person name="Stevens D.C."/>
            <person name="Young J."/>
            <person name="Carmichael R."/>
            <person name="Tan J."/>
            <person name="Taylor R.E."/>
        </authorList>
    </citation>
    <scope>NUCLEOTIDE SEQUENCE [LARGE SCALE GENOMIC DNA]</scope>
    <source>
        <strain evidence="2 3">Cb vi76</strain>
    </source>
</reference>
<dbReference type="AlphaFoldDB" id="A0A084SJ50"/>
<feature type="compositionally biased region" description="Basic and acidic residues" evidence="1">
    <location>
        <begin position="40"/>
        <end position="80"/>
    </location>
</feature>
<evidence type="ECO:0000256" key="1">
    <source>
        <dbReference type="SAM" id="MobiDB-lite"/>
    </source>
</evidence>
<dbReference type="EMBL" id="JPMI01000291">
    <property type="protein sequence ID" value="KFA88485.1"/>
    <property type="molecule type" value="Genomic_DNA"/>
</dbReference>
<accession>A0A084SJ50</accession>
<name>A0A084SJ50_9BACT</name>
<sequence length="175" mass="19733">MRKLMMAVMAVAGLGLVAGCRDSVQSERRDVAQAQQEVQQEQREMQREIAEERQEGQQELAEQRQDVQEERQELQEELREGTGGGAMAGAQMVDGRIQSATPDAVVLIVPDQNNQRMQLRADQKTQVKKDNQTMSLRDLKPGDEVRASYEMGQGGQMILRSIEVQKKSTDNMMNK</sequence>
<gene>
    <name evidence="2" type="ORF">Q664_41465</name>
</gene>
<dbReference type="PROSITE" id="PS51257">
    <property type="entry name" value="PROKAR_LIPOPROTEIN"/>
    <property type="match status" value="1"/>
</dbReference>
<organism evidence="2 3">
    <name type="scientific">Archangium violaceum Cb vi76</name>
    <dbReference type="NCBI Taxonomy" id="1406225"/>
    <lineage>
        <taxon>Bacteria</taxon>
        <taxon>Pseudomonadati</taxon>
        <taxon>Myxococcota</taxon>
        <taxon>Myxococcia</taxon>
        <taxon>Myxococcales</taxon>
        <taxon>Cystobacterineae</taxon>
        <taxon>Archangiaceae</taxon>
        <taxon>Archangium</taxon>
    </lineage>
</organism>
<feature type="region of interest" description="Disordered" evidence="1">
    <location>
        <begin position="26"/>
        <end position="88"/>
    </location>
</feature>
<protein>
    <recommendedName>
        <fullName evidence="4">Lipoprotein</fullName>
    </recommendedName>
</protein>
<evidence type="ECO:0008006" key="4">
    <source>
        <dbReference type="Google" id="ProtNLM"/>
    </source>
</evidence>
<proteinExistence type="predicted"/>
<evidence type="ECO:0000313" key="3">
    <source>
        <dbReference type="Proteomes" id="UP000028547"/>
    </source>
</evidence>